<dbReference type="SUPFAM" id="SSF81653">
    <property type="entry name" value="Calcium ATPase, transduction domain A"/>
    <property type="match status" value="1"/>
</dbReference>
<evidence type="ECO:0000259" key="21">
    <source>
        <dbReference type="PROSITE" id="PS50846"/>
    </source>
</evidence>
<dbReference type="Gene3D" id="3.40.1110.10">
    <property type="entry name" value="Calcium-transporting ATPase, cytoplasmic domain N"/>
    <property type="match status" value="1"/>
</dbReference>
<dbReference type="FunFam" id="3.40.50.1000:FF:000144">
    <property type="entry name" value="copper-transporting ATPase 1 isoform X2"/>
    <property type="match status" value="1"/>
</dbReference>
<keyword evidence="6 20" id="KW-0812">Transmembrane</keyword>
<dbReference type="SFLD" id="SFLDS00003">
    <property type="entry name" value="Haloacid_Dehalogenase"/>
    <property type="match status" value="1"/>
</dbReference>
<evidence type="ECO:0000256" key="19">
    <source>
        <dbReference type="ARBA" id="ARBA00049289"/>
    </source>
</evidence>
<feature type="transmembrane region" description="Helical" evidence="20">
    <location>
        <begin position="182"/>
        <end position="204"/>
    </location>
</feature>
<dbReference type="GO" id="GO:0140581">
    <property type="term" value="F:P-type monovalent copper transporter activity"/>
    <property type="evidence" value="ECO:0007669"/>
    <property type="project" value="UniProtKB-EC"/>
</dbReference>
<feature type="transmembrane region" description="Helical" evidence="20">
    <location>
        <begin position="111"/>
        <end position="131"/>
    </location>
</feature>
<evidence type="ECO:0000256" key="12">
    <source>
        <dbReference type="ARBA" id="ARBA00022842"/>
    </source>
</evidence>
<evidence type="ECO:0000256" key="10">
    <source>
        <dbReference type="ARBA" id="ARBA00022796"/>
    </source>
</evidence>
<name>C0JZT9_9BACT</name>
<feature type="domain" description="HMA" evidence="21">
    <location>
        <begin position="857"/>
        <end position="922"/>
    </location>
</feature>
<dbReference type="InterPro" id="IPR023214">
    <property type="entry name" value="HAD_sf"/>
</dbReference>
<reference evidence="22" key="1">
    <citation type="submission" date="2008-11" db="EMBL/GenBank/DDBJ databases">
        <title>Isolation and characterization of a fructose-1,6-bisphosphatase in Bacteroides sp. from a rumen metagenomic library.</title>
        <authorList>
            <person name="Wang J."/>
            <person name="Liu K."/>
            <person name="Zhao S."/>
            <person name="Bu D."/>
            <person name="Li D."/>
            <person name="Yu P."/>
            <person name="Wei H."/>
            <person name="Zhou L."/>
        </authorList>
    </citation>
    <scope>NUCLEOTIDE SEQUENCE</scope>
</reference>
<dbReference type="AlphaFoldDB" id="C0JZT9"/>
<dbReference type="NCBIfam" id="TIGR01525">
    <property type="entry name" value="ATPase-IB_hvy"/>
    <property type="match status" value="1"/>
</dbReference>
<keyword evidence="7 20" id="KW-0479">Metal-binding</keyword>
<feature type="transmembrane region" description="Helical" evidence="20">
    <location>
        <begin position="216"/>
        <end position="235"/>
    </location>
</feature>
<keyword evidence="12" id="KW-0460">Magnesium</keyword>
<dbReference type="InterPro" id="IPR059000">
    <property type="entry name" value="ATPase_P-type_domA"/>
</dbReference>
<accession>C0JZT9</accession>
<keyword evidence="5 20" id="KW-1003">Cell membrane</keyword>
<evidence type="ECO:0000256" key="4">
    <source>
        <dbReference type="ARBA" id="ARBA00022448"/>
    </source>
</evidence>
<feature type="transmembrane region" description="Helical" evidence="20">
    <location>
        <begin position="137"/>
        <end position="161"/>
    </location>
</feature>
<dbReference type="PRINTS" id="PR00120">
    <property type="entry name" value="HATPASE"/>
</dbReference>
<dbReference type="InterPro" id="IPR044492">
    <property type="entry name" value="P_typ_ATPase_HD_dom"/>
</dbReference>
<feature type="transmembrane region" description="Helical" evidence="20">
    <location>
        <begin position="406"/>
        <end position="425"/>
    </location>
</feature>
<comment type="catalytic activity">
    <reaction evidence="19">
        <text>Cu(+)(in) + ATP + H2O = Cu(+)(out) + ADP + phosphate + H(+)</text>
        <dbReference type="Rhea" id="RHEA:25792"/>
        <dbReference type="ChEBI" id="CHEBI:15377"/>
        <dbReference type="ChEBI" id="CHEBI:15378"/>
        <dbReference type="ChEBI" id="CHEBI:30616"/>
        <dbReference type="ChEBI" id="CHEBI:43474"/>
        <dbReference type="ChEBI" id="CHEBI:49552"/>
        <dbReference type="ChEBI" id="CHEBI:456216"/>
        <dbReference type="EC" id="7.2.2.8"/>
    </reaction>
</comment>
<sequence>MQILQIIWIPQNGKINDMDRYVVTGMSCAVCAARVEKAVRSVNGVKECSVSLLANSMTVEGEAHPENIIKAVENAGYGASILPSSGNSASSLLEQEELLRDKETTHLKRRLLWSLGFLAVLMYISMGHGMFHLKLPEFIACSPLISGFVQMLLSAAVMIINRKFFTGGFRALLNLAPDMDSLVALGSGVSFVYSMFSLSGIYAAQSAGNEAAVKAAAHNLYFEGAAMIVALITLGRMLESVSRGRTTVAIKSLLNLSPKTAILVENGREISVPAEQIRPGDIFMVKPGGSIPADGMLIEGIASVDESMLTGESIPADKQPGDKVSAATINCSGYIKCRAERTGSETVIAQIIRMVSDAAATKAPAAKTADKIAGIFVPVVIILSVITAVVWLAAGQSMSFALSRAISVLVISCPCALGLATPAAIMTGSGAGARNGILFKNASVLEQAGKIKIVALDKTGTITKGEPETTDVIPYSAGKAGMDALLQTAFSLEQGSSHPLAKAVTEYCRVHKVPDTDMSVLKNFENFPGGGLRAETDGGNDRSFLYGGSIKFIRDYVDIPPEMLKRADELSKEGKTVMAFAEEAAYESAVTGEQGEKGRHQGQFLGIIAVADSIKPDSARAVRALKQMGIKVVMLTGDNENAARAVGRQAGVDEIIADILPGEKEAEIRRLKEQARCMKGKNLVAMAGDGINDAPALACADIGIAIGNGTDIAIEAAGIVLMNSSLAGVTDAIRLSRAVLCNIHQNLFWAFFYNAALIPVAAGVYYKVSGLVLNPMLAAMAMSLSSICVVMNALRLNMWKAESISAGNTGQQTYGKAASRRNTSGKKEYEDLCMEKEKKTETEYTAEKNKEKEKNIMTEIYKVEGMMCAHCEMHVKKAVESIEGVEEVSASHEKGEITVKSSVKIAPETIKKAVMEAGYNFID</sequence>
<dbReference type="InterPro" id="IPR018303">
    <property type="entry name" value="ATPase_P-typ_P_site"/>
</dbReference>
<dbReference type="CDD" id="cd00371">
    <property type="entry name" value="HMA"/>
    <property type="match status" value="2"/>
</dbReference>
<dbReference type="Gene3D" id="2.70.150.10">
    <property type="entry name" value="Calcium-transporting ATPase, cytoplasmic transduction domain A"/>
    <property type="match status" value="1"/>
</dbReference>
<dbReference type="Pfam" id="PF00122">
    <property type="entry name" value="E1-E2_ATPase"/>
    <property type="match status" value="1"/>
</dbReference>
<evidence type="ECO:0000256" key="8">
    <source>
        <dbReference type="ARBA" id="ARBA00022737"/>
    </source>
</evidence>
<evidence type="ECO:0000256" key="16">
    <source>
        <dbReference type="ARBA" id="ARBA00023065"/>
    </source>
</evidence>
<keyword evidence="10" id="KW-0187">Copper transport</keyword>
<dbReference type="SUPFAM" id="SSF81665">
    <property type="entry name" value="Calcium ATPase, transmembrane domain M"/>
    <property type="match status" value="1"/>
</dbReference>
<dbReference type="GO" id="GO:0016887">
    <property type="term" value="F:ATP hydrolysis activity"/>
    <property type="evidence" value="ECO:0007669"/>
    <property type="project" value="InterPro"/>
</dbReference>
<dbReference type="InterPro" id="IPR027256">
    <property type="entry name" value="P-typ_ATPase_IB"/>
</dbReference>
<dbReference type="PANTHER" id="PTHR43520:SF8">
    <property type="entry name" value="P-TYPE CU(+) TRANSPORTER"/>
    <property type="match status" value="1"/>
</dbReference>
<evidence type="ECO:0000256" key="6">
    <source>
        <dbReference type="ARBA" id="ARBA00022692"/>
    </source>
</evidence>
<dbReference type="EC" id="7.2.2.8" evidence="3"/>
<dbReference type="InterPro" id="IPR023299">
    <property type="entry name" value="ATPase_P-typ_cyto_dom_N"/>
</dbReference>
<evidence type="ECO:0000256" key="17">
    <source>
        <dbReference type="ARBA" id="ARBA00023136"/>
    </source>
</evidence>
<organism evidence="22">
    <name type="scientific">uncultured bacterium URE12</name>
    <dbReference type="NCBI Taxonomy" id="581111"/>
    <lineage>
        <taxon>Bacteria</taxon>
        <taxon>environmental samples</taxon>
    </lineage>
</organism>
<evidence type="ECO:0000256" key="15">
    <source>
        <dbReference type="ARBA" id="ARBA00023008"/>
    </source>
</evidence>
<dbReference type="NCBIfam" id="TIGR01494">
    <property type="entry name" value="ATPase_P-type"/>
    <property type="match status" value="2"/>
</dbReference>
<dbReference type="EMBL" id="FJ529690">
    <property type="protein sequence ID" value="ACM90968.1"/>
    <property type="molecule type" value="Genomic_DNA"/>
</dbReference>
<dbReference type="Gene3D" id="3.40.50.1000">
    <property type="entry name" value="HAD superfamily/HAD-like"/>
    <property type="match status" value="1"/>
</dbReference>
<dbReference type="SFLD" id="SFLDG00002">
    <property type="entry name" value="C1.7:_P-type_atpase_like"/>
    <property type="match status" value="1"/>
</dbReference>
<dbReference type="PROSITE" id="PS50846">
    <property type="entry name" value="HMA_2"/>
    <property type="match status" value="2"/>
</dbReference>
<keyword evidence="13" id="KW-1278">Translocase</keyword>
<keyword evidence="16" id="KW-0406">Ion transport</keyword>
<dbReference type="InterPro" id="IPR001757">
    <property type="entry name" value="P_typ_ATPase"/>
</dbReference>
<evidence type="ECO:0000313" key="22">
    <source>
        <dbReference type="EMBL" id="ACM90968.1"/>
    </source>
</evidence>
<dbReference type="InterPro" id="IPR036412">
    <property type="entry name" value="HAD-like_sf"/>
</dbReference>
<comment type="similarity">
    <text evidence="2 20">Belongs to the cation transport ATPase (P-type) (TC 3.A.3) family. Type IB subfamily.</text>
</comment>
<feature type="transmembrane region" description="Helical" evidence="20">
    <location>
        <begin position="372"/>
        <end position="394"/>
    </location>
</feature>
<dbReference type="InterPro" id="IPR008250">
    <property type="entry name" value="ATPase_P-typ_transduc_dom_A_sf"/>
</dbReference>
<keyword evidence="8" id="KW-0677">Repeat</keyword>
<dbReference type="InterPro" id="IPR006121">
    <property type="entry name" value="HMA_dom"/>
</dbReference>
<dbReference type="InterPro" id="IPR023298">
    <property type="entry name" value="ATPase_P-typ_TM_dom_sf"/>
</dbReference>
<evidence type="ECO:0000256" key="18">
    <source>
        <dbReference type="ARBA" id="ARBA00033239"/>
    </source>
</evidence>
<dbReference type="SUPFAM" id="SSF55008">
    <property type="entry name" value="HMA, heavy metal-associated domain"/>
    <property type="match status" value="2"/>
</dbReference>
<evidence type="ECO:0000256" key="2">
    <source>
        <dbReference type="ARBA" id="ARBA00006024"/>
    </source>
</evidence>
<evidence type="ECO:0000256" key="20">
    <source>
        <dbReference type="RuleBase" id="RU362081"/>
    </source>
</evidence>
<dbReference type="FunFam" id="3.30.70.100:FF:000001">
    <property type="entry name" value="ATPase copper transporting beta"/>
    <property type="match status" value="1"/>
</dbReference>
<evidence type="ECO:0000256" key="3">
    <source>
        <dbReference type="ARBA" id="ARBA00012517"/>
    </source>
</evidence>
<proteinExistence type="inferred from homology"/>
<protein>
    <recommendedName>
        <fullName evidence="3">P-type Cu(+) transporter</fullName>
        <ecNumber evidence="3">7.2.2.8</ecNumber>
    </recommendedName>
    <alternativeName>
        <fullName evidence="18">Cu(+)-exporting ATPase</fullName>
    </alternativeName>
</protein>
<dbReference type="InterPro" id="IPR006122">
    <property type="entry name" value="HMA_Cu_ion-bd"/>
</dbReference>
<evidence type="ECO:0000256" key="13">
    <source>
        <dbReference type="ARBA" id="ARBA00022967"/>
    </source>
</evidence>
<keyword evidence="4" id="KW-0813">Transport</keyword>
<keyword evidence="17 20" id="KW-0472">Membrane</keyword>
<keyword evidence="11 20" id="KW-0067">ATP-binding</keyword>
<dbReference type="GO" id="GO:0043682">
    <property type="term" value="F:P-type divalent copper transporter activity"/>
    <property type="evidence" value="ECO:0007669"/>
    <property type="project" value="TreeGrafter"/>
</dbReference>
<dbReference type="PRINTS" id="PR00119">
    <property type="entry name" value="CATATPASE"/>
</dbReference>
<dbReference type="InterPro" id="IPR036163">
    <property type="entry name" value="HMA_dom_sf"/>
</dbReference>
<keyword evidence="14 20" id="KW-1133">Transmembrane helix</keyword>
<dbReference type="GO" id="GO:0005507">
    <property type="term" value="F:copper ion binding"/>
    <property type="evidence" value="ECO:0007669"/>
    <property type="project" value="InterPro"/>
</dbReference>
<dbReference type="NCBIfam" id="TIGR00003">
    <property type="entry name" value="copper ion binding protein"/>
    <property type="match status" value="2"/>
</dbReference>
<dbReference type="Pfam" id="PF00702">
    <property type="entry name" value="Hydrolase"/>
    <property type="match status" value="1"/>
</dbReference>
<dbReference type="PANTHER" id="PTHR43520">
    <property type="entry name" value="ATP7, ISOFORM B"/>
    <property type="match status" value="1"/>
</dbReference>
<evidence type="ECO:0000256" key="14">
    <source>
        <dbReference type="ARBA" id="ARBA00022989"/>
    </source>
</evidence>
<keyword evidence="15" id="KW-0186">Copper</keyword>
<dbReference type="CDD" id="cd02094">
    <property type="entry name" value="P-type_ATPase_Cu-like"/>
    <property type="match status" value="1"/>
</dbReference>
<dbReference type="PROSITE" id="PS00154">
    <property type="entry name" value="ATPASE_E1_E2"/>
    <property type="match status" value="1"/>
</dbReference>
<evidence type="ECO:0000256" key="9">
    <source>
        <dbReference type="ARBA" id="ARBA00022741"/>
    </source>
</evidence>
<comment type="subcellular location">
    <subcellularLocation>
        <location evidence="1">Cell membrane</location>
        <topology evidence="1">Multi-pass membrane protein</topology>
    </subcellularLocation>
</comment>
<evidence type="ECO:0000256" key="7">
    <source>
        <dbReference type="ARBA" id="ARBA00022723"/>
    </source>
</evidence>
<feature type="transmembrane region" description="Helical" evidence="20">
    <location>
        <begin position="747"/>
        <end position="766"/>
    </location>
</feature>
<dbReference type="GO" id="GO:0055070">
    <property type="term" value="P:copper ion homeostasis"/>
    <property type="evidence" value="ECO:0007669"/>
    <property type="project" value="TreeGrafter"/>
</dbReference>
<keyword evidence="9 20" id="KW-0547">Nucleotide-binding</keyword>
<dbReference type="FunFam" id="2.70.150.10:FF:000020">
    <property type="entry name" value="Copper-exporting P-type ATPase A"/>
    <property type="match status" value="1"/>
</dbReference>
<dbReference type="SFLD" id="SFLDF00027">
    <property type="entry name" value="p-type_atpase"/>
    <property type="match status" value="1"/>
</dbReference>
<evidence type="ECO:0000256" key="1">
    <source>
        <dbReference type="ARBA" id="ARBA00004651"/>
    </source>
</evidence>
<dbReference type="Gene3D" id="3.30.70.100">
    <property type="match status" value="2"/>
</dbReference>
<dbReference type="Pfam" id="PF00403">
    <property type="entry name" value="HMA"/>
    <property type="match status" value="2"/>
</dbReference>
<feature type="transmembrane region" description="Helical" evidence="20">
    <location>
        <begin position="772"/>
        <end position="794"/>
    </location>
</feature>
<evidence type="ECO:0000256" key="5">
    <source>
        <dbReference type="ARBA" id="ARBA00022475"/>
    </source>
</evidence>
<feature type="domain" description="HMA" evidence="21">
    <location>
        <begin position="17"/>
        <end position="80"/>
    </location>
</feature>
<dbReference type="SUPFAM" id="SSF56784">
    <property type="entry name" value="HAD-like"/>
    <property type="match status" value="1"/>
</dbReference>
<evidence type="ECO:0000256" key="11">
    <source>
        <dbReference type="ARBA" id="ARBA00022840"/>
    </source>
</evidence>
<dbReference type="GO" id="GO:0005886">
    <property type="term" value="C:plasma membrane"/>
    <property type="evidence" value="ECO:0007669"/>
    <property type="project" value="UniProtKB-SubCell"/>
</dbReference>
<dbReference type="GO" id="GO:0005524">
    <property type="term" value="F:ATP binding"/>
    <property type="evidence" value="ECO:0007669"/>
    <property type="project" value="UniProtKB-UniRule"/>
</dbReference>